<sequence length="55" mass="6267">MPSKIKVILIWLVFGFLVYAIITSPERAADILQAIWDIIAQGFRNIGRFFSALIE</sequence>
<proteinExistence type="predicted"/>
<dbReference type="RefSeq" id="WP_170230547.1">
    <property type="nucleotide sequence ID" value="NZ_BAAAIK010000003.1"/>
</dbReference>
<dbReference type="AlphaFoldDB" id="A0A542YNI0"/>
<organism evidence="1 2">
    <name type="scientific">Ornithinicoccus hortensis</name>
    <dbReference type="NCBI Taxonomy" id="82346"/>
    <lineage>
        <taxon>Bacteria</taxon>
        <taxon>Bacillati</taxon>
        <taxon>Actinomycetota</taxon>
        <taxon>Actinomycetes</taxon>
        <taxon>Micrococcales</taxon>
        <taxon>Intrasporangiaceae</taxon>
        <taxon>Ornithinicoccus</taxon>
    </lineage>
</organism>
<protein>
    <submittedName>
        <fullName evidence="1">Uncharacterized protein</fullName>
    </submittedName>
</protein>
<gene>
    <name evidence="1" type="ORF">FB467_0738</name>
</gene>
<keyword evidence="2" id="KW-1185">Reference proteome</keyword>
<dbReference type="EMBL" id="VFOP01000001">
    <property type="protein sequence ID" value="TQL49656.1"/>
    <property type="molecule type" value="Genomic_DNA"/>
</dbReference>
<dbReference type="Proteomes" id="UP000319516">
    <property type="component" value="Unassembled WGS sequence"/>
</dbReference>
<comment type="caution">
    <text evidence="1">The sequence shown here is derived from an EMBL/GenBank/DDBJ whole genome shotgun (WGS) entry which is preliminary data.</text>
</comment>
<evidence type="ECO:0000313" key="1">
    <source>
        <dbReference type="EMBL" id="TQL49656.1"/>
    </source>
</evidence>
<accession>A0A542YNI0</accession>
<name>A0A542YNI0_9MICO</name>
<evidence type="ECO:0000313" key="2">
    <source>
        <dbReference type="Proteomes" id="UP000319516"/>
    </source>
</evidence>
<reference evidence="1 2" key="1">
    <citation type="submission" date="2019-06" db="EMBL/GenBank/DDBJ databases">
        <title>Sequencing the genomes of 1000 actinobacteria strains.</title>
        <authorList>
            <person name="Klenk H.-P."/>
        </authorList>
    </citation>
    <scope>NUCLEOTIDE SEQUENCE [LARGE SCALE GENOMIC DNA]</scope>
    <source>
        <strain evidence="1 2">DSM 12335</strain>
    </source>
</reference>